<dbReference type="GeneID" id="38114352"/>
<gene>
    <name evidence="1" type="ORF">DSM5745_03982</name>
</gene>
<dbReference type="RefSeq" id="XP_026604994.1">
    <property type="nucleotide sequence ID" value="XM_026745998.1"/>
</dbReference>
<dbReference type="Proteomes" id="UP000256690">
    <property type="component" value="Unassembled WGS sequence"/>
</dbReference>
<accession>A0A3D8SBG4</accession>
<evidence type="ECO:0000313" key="1">
    <source>
        <dbReference type="EMBL" id="RDW83656.1"/>
    </source>
</evidence>
<dbReference type="EMBL" id="PVWQ01000004">
    <property type="protein sequence ID" value="RDW83656.1"/>
    <property type="molecule type" value="Genomic_DNA"/>
</dbReference>
<protein>
    <submittedName>
        <fullName evidence="1">Uncharacterized protein</fullName>
    </submittedName>
</protein>
<evidence type="ECO:0000313" key="2">
    <source>
        <dbReference type="Proteomes" id="UP000256690"/>
    </source>
</evidence>
<organism evidence="1 2">
    <name type="scientific">Aspergillus mulundensis</name>
    <dbReference type="NCBI Taxonomy" id="1810919"/>
    <lineage>
        <taxon>Eukaryota</taxon>
        <taxon>Fungi</taxon>
        <taxon>Dikarya</taxon>
        <taxon>Ascomycota</taxon>
        <taxon>Pezizomycotina</taxon>
        <taxon>Eurotiomycetes</taxon>
        <taxon>Eurotiomycetidae</taxon>
        <taxon>Eurotiales</taxon>
        <taxon>Aspergillaceae</taxon>
        <taxon>Aspergillus</taxon>
        <taxon>Aspergillus subgen. Nidulantes</taxon>
    </lineage>
</organism>
<reference evidence="1 2" key="1">
    <citation type="journal article" date="2018" name="IMA Fungus">
        <title>IMA Genome-F 9: Draft genome sequence of Annulohypoxylon stygium, Aspergillus mulundensis, Berkeleyomyces basicola (syn. Thielaviopsis basicola), Ceratocystis smalleyi, two Cercospora beticola strains, Coleophoma cylindrospora, Fusarium fracticaudum, Phialophora cf. hyalina, and Morchella septimelata.</title>
        <authorList>
            <person name="Wingfield B.D."/>
            <person name="Bills G.F."/>
            <person name="Dong Y."/>
            <person name="Huang W."/>
            <person name="Nel W.J."/>
            <person name="Swalarsk-Parry B.S."/>
            <person name="Vaghefi N."/>
            <person name="Wilken P.M."/>
            <person name="An Z."/>
            <person name="de Beer Z.W."/>
            <person name="De Vos L."/>
            <person name="Chen L."/>
            <person name="Duong T.A."/>
            <person name="Gao Y."/>
            <person name="Hammerbacher A."/>
            <person name="Kikkert J.R."/>
            <person name="Li Y."/>
            <person name="Li H."/>
            <person name="Li K."/>
            <person name="Li Q."/>
            <person name="Liu X."/>
            <person name="Ma X."/>
            <person name="Naidoo K."/>
            <person name="Pethybridge S.J."/>
            <person name="Sun J."/>
            <person name="Steenkamp E.T."/>
            <person name="van der Nest M.A."/>
            <person name="van Wyk S."/>
            <person name="Wingfield M.J."/>
            <person name="Xiong C."/>
            <person name="Yue Q."/>
            <person name="Zhang X."/>
        </authorList>
    </citation>
    <scope>NUCLEOTIDE SEQUENCE [LARGE SCALE GENOMIC DNA]</scope>
    <source>
        <strain evidence="1 2">DSM 5745</strain>
    </source>
</reference>
<proteinExistence type="predicted"/>
<name>A0A3D8SBG4_9EURO</name>
<keyword evidence="2" id="KW-1185">Reference proteome</keyword>
<comment type="caution">
    <text evidence="1">The sequence shown here is derived from an EMBL/GenBank/DDBJ whole genome shotgun (WGS) entry which is preliminary data.</text>
</comment>
<sequence>MSQLQEVELNLTYNELWFVTNSRPLRCRQSNAAKAASNLCPIAEEHVDILQILPSSDTTSPVNTRSAANIL</sequence>
<dbReference type="AlphaFoldDB" id="A0A3D8SBG4"/>